<evidence type="ECO:0000313" key="1">
    <source>
        <dbReference type="EMBL" id="GAA4037276.1"/>
    </source>
</evidence>
<evidence type="ECO:0008006" key="3">
    <source>
        <dbReference type="Google" id="ProtNLM"/>
    </source>
</evidence>
<protein>
    <recommendedName>
        <fullName evidence="3">DUF4893 domain-containing protein</fullName>
    </recommendedName>
</protein>
<dbReference type="RefSeq" id="WP_344696684.1">
    <property type="nucleotide sequence ID" value="NZ_BAABBR010000001.1"/>
</dbReference>
<dbReference type="EMBL" id="BAABBR010000001">
    <property type="protein sequence ID" value="GAA4037276.1"/>
    <property type="molecule type" value="Genomic_DNA"/>
</dbReference>
<dbReference type="PROSITE" id="PS51257">
    <property type="entry name" value="PROKAR_LIPOPROTEIN"/>
    <property type="match status" value="1"/>
</dbReference>
<organism evidence="1 2">
    <name type="scientific">Sphingomonas rosea</name>
    <dbReference type="NCBI Taxonomy" id="335605"/>
    <lineage>
        <taxon>Bacteria</taxon>
        <taxon>Pseudomonadati</taxon>
        <taxon>Pseudomonadota</taxon>
        <taxon>Alphaproteobacteria</taxon>
        <taxon>Sphingomonadales</taxon>
        <taxon>Sphingomonadaceae</taxon>
        <taxon>Sphingomonas</taxon>
    </lineage>
</organism>
<dbReference type="Pfam" id="PF16233">
    <property type="entry name" value="DUF4893"/>
    <property type="match status" value="1"/>
</dbReference>
<evidence type="ECO:0000313" key="2">
    <source>
        <dbReference type="Proteomes" id="UP001424459"/>
    </source>
</evidence>
<proteinExistence type="predicted"/>
<gene>
    <name evidence="1" type="ORF">GCM10022281_17410</name>
</gene>
<name>A0ABP7U793_9SPHN</name>
<comment type="caution">
    <text evidence="1">The sequence shown here is derived from an EMBL/GenBank/DDBJ whole genome shotgun (WGS) entry which is preliminary data.</text>
</comment>
<keyword evidence="2" id="KW-1185">Reference proteome</keyword>
<dbReference type="InterPro" id="IPR032609">
    <property type="entry name" value="DUF4893"/>
</dbReference>
<sequence>MRRFLPVLPLLALTACTPTERPTAGPVAIASAWHTVATTQDRRRLRDWRPSFVEGLRQARAAGHGAEIDREGALLQPDAALGGGIPNGNYRCRMTKLGARGAGMLPYIAYPSFACRIDQNGRLQQFAKLTGSQRQVGSIFAHDRLRSVFLGTLVLGDEQKALPYGADGDRDLAGWVERIGERRWRLVIPSPRFESLTDVVELVPQN</sequence>
<dbReference type="Proteomes" id="UP001424459">
    <property type="component" value="Unassembled WGS sequence"/>
</dbReference>
<reference evidence="2" key="1">
    <citation type="journal article" date="2019" name="Int. J. Syst. Evol. Microbiol.">
        <title>The Global Catalogue of Microorganisms (GCM) 10K type strain sequencing project: providing services to taxonomists for standard genome sequencing and annotation.</title>
        <authorList>
            <consortium name="The Broad Institute Genomics Platform"/>
            <consortium name="The Broad Institute Genome Sequencing Center for Infectious Disease"/>
            <person name="Wu L."/>
            <person name="Ma J."/>
        </authorList>
    </citation>
    <scope>NUCLEOTIDE SEQUENCE [LARGE SCALE GENOMIC DNA]</scope>
    <source>
        <strain evidence="2">JCM 17564</strain>
    </source>
</reference>
<accession>A0ABP7U793</accession>